<evidence type="ECO:0000256" key="2">
    <source>
        <dbReference type="ARBA" id="ARBA00022801"/>
    </source>
</evidence>
<protein>
    <recommendedName>
        <fullName evidence="4">NodB homology domain-containing protein</fullName>
    </recommendedName>
</protein>
<evidence type="ECO:0000313" key="6">
    <source>
        <dbReference type="Proteomes" id="UP000054350"/>
    </source>
</evidence>
<dbReference type="PANTHER" id="PTHR10587:SF133">
    <property type="entry name" value="CHITIN DEACETYLASE 1-RELATED"/>
    <property type="match status" value="1"/>
</dbReference>
<feature type="compositionally biased region" description="Low complexity" evidence="3">
    <location>
        <begin position="228"/>
        <end position="302"/>
    </location>
</feature>
<feature type="region of interest" description="Disordered" evidence="3">
    <location>
        <begin position="228"/>
        <end position="319"/>
    </location>
</feature>
<reference evidence="5 6" key="1">
    <citation type="submission" date="2009-11" db="EMBL/GenBank/DDBJ databases">
        <title>Annotation of Allomyces macrogynus ATCC 38327.</title>
        <authorList>
            <consortium name="The Broad Institute Genome Sequencing Platform"/>
            <person name="Russ C."/>
            <person name="Cuomo C."/>
            <person name="Burger G."/>
            <person name="Gray M.W."/>
            <person name="Holland P.W.H."/>
            <person name="King N."/>
            <person name="Lang F.B.F."/>
            <person name="Roger A.J."/>
            <person name="Ruiz-Trillo I."/>
            <person name="Young S.K."/>
            <person name="Zeng Q."/>
            <person name="Gargeya S."/>
            <person name="Fitzgerald M."/>
            <person name="Haas B."/>
            <person name="Abouelleil A."/>
            <person name="Alvarado L."/>
            <person name="Arachchi H.M."/>
            <person name="Berlin A."/>
            <person name="Chapman S.B."/>
            <person name="Gearin G."/>
            <person name="Goldberg J."/>
            <person name="Griggs A."/>
            <person name="Gujja S."/>
            <person name="Hansen M."/>
            <person name="Heiman D."/>
            <person name="Howarth C."/>
            <person name="Larimer J."/>
            <person name="Lui A."/>
            <person name="MacDonald P.J.P."/>
            <person name="McCowen C."/>
            <person name="Montmayeur A."/>
            <person name="Murphy C."/>
            <person name="Neiman D."/>
            <person name="Pearson M."/>
            <person name="Priest M."/>
            <person name="Roberts A."/>
            <person name="Saif S."/>
            <person name="Shea T."/>
            <person name="Sisk P."/>
            <person name="Stolte C."/>
            <person name="Sykes S."/>
            <person name="Wortman J."/>
            <person name="Nusbaum C."/>
            <person name="Birren B."/>
        </authorList>
    </citation>
    <scope>NUCLEOTIDE SEQUENCE [LARGE SCALE GENOMIC DNA]</scope>
    <source>
        <strain evidence="5 6">ATCC 38327</strain>
    </source>
</reference>
<dbReference type="AlphaFoldDB" id="A0A0L0T745"/>
<dbReference type="PROSITE" id="PS51677">
    <property type="entry name" value="NODB"/>
    <property type="match status" value="1"/>
</dbReference>
<proteinExistence type="predicted"/>
<feature type="non-terminal residue" evidence="5">
    <location>
        <position position="1"/>
    </location>
</feature>
<name>A0A0L0T745_ALLM3</name>
<dbReference type="VEuPathDB" id="FungiDB:AMAG_15384"/>
<keyword evidence="6" id="KW-1185">Reference proteome</keyword>
<dbReference type="Pfam" id="PF01522">
    <property type="entry name" value="Polysacc_deac_1"/>
    <property type="match status" value="1"/>
</dbReference>
<dbReference type="STRING" id="578462.A0A0L0T745"/>
<dbReference type="InterPro" id="IPR002509">
    <property type="entry name" value="NODB_dom"/>
</dbReference>
<dbReference type="CDD" id="cd10917">
    <property type="entry name" value="CE4_NodB_like_6s_7s"/>
    <property type="match status" value="1"/>
</dbReference>
<dbReference type="PANTHER" id="PTHR10587">
    <property type="entry name" value="GLYCOSYL TRANSFERASE-RELATED"/>
    <property type="match status" value="1"/>
</dbReference>
<feature type="domain" description="NodB homology" evidence="4">
    <location>
        <begin position="343"/>
        <end position="534"/>
    </location>
</feature>
<organism evidence="5 6">
    <name type="scientific">Allomyces macrogynus (strain ATCC 38327)</name>
    <name type="common">Allomyces javanicus var. macrogynus</name>
    <dbReference type="NCBI Taxonomy" id="578462"/>
    <lineage>
        <taxon>Eukaryota</taxon>
        <taxon>Fungi</taxon>
        <taxon>Fungi incertae sedis</taxon>
        <taxon>Blastocladiomycota</taxon>
        <taxon>Blastocladiomycetes</taxon>
        <taxon>Blastocladiales</taxon>
        <taxon>Blastocladiaceae</taxon>
        <taxon>Allomyces</taxon>
    </lineage>
</organism>
<evidence type="ECO:0000256" key="1">
    <source>
        <dbReference type="ARBA" id="ARBA00022723"/>
    </source>
</evidence>
<dbReference type="Gene3D" id="3.20.20.370">
    <property type="entry name" value="Glycoside hydrolase/deacetylase"/>
    <property type="match status" value="1"/>
</dbReference>
<keyword evidence="1" id="KW-0479">Metal-binding</keyword>
<dbReference type="GO" id="GO:0005975">
    <property type="term" value="P:carbohydrate metabolic process"/>
    <property type="evidence" value="ECO:0007669"/>
    <property type="project" value="InterPro"/>
</dbReference>
<dbReference type="EMBL" id="GG745367">
    <property type="protein sequence ID" value="KNE70628.1"/>
    <property type="molecule type" value="Genomic_DNA"/>
</dbReference>
<dbReference type="GO" id="GO:0004099">
    <property type="term" value="F:chitin deacetylase activity"/>
    <property type="evidence" value="ECO:0007669"/>
    <property type="project" value="UniProtKB-ARBA"/>
</dbReference>
<sequence>MRRPPAAAPLPSAPPSLPPSAFALPWRQLALPPSPLNSCSTHPTRAMAPRSLHARRSGRGLGLVLSLLTVLALLSAARGQLVDDFTTTSGTTNKLGLWRGSDDGNLVYSKGQVVVPSNGYFVEVVSPDGKCAVLGGKALQFEFQAPKGTVVRVKSEAFASCNPPNDSQLTEQYVTFVAPTADVAVANVPLAAWNQLDAAKINDFVWEGPVTLRGVSLMSATATTASVGAKSSTAVSSATSTVPQSTSTRTTSASSATSTRTTSTSTRTTSTRTTSAATSTSTRTTSSSTSTRTSTTSSAATSGGAAPTPLFPAPADWNPVGGKPTPSYVTDEFGMYQSCGWPGMFAATYDDGPHPEYTAKILAAAKAAGYRLTFFWIGENVRDNPSVAQSVINAGHHVASHTWSHPSLITLNEDQIIAELDQTEAVIRPYIGGKRPRFMRPPYGDMNAAVMNIIKTKYNYRVVYWSLDSNDWQDTQTVNGITSYYTSEMVNAPASKNSHIALNHDIQLKATQVVASFFKLIRDKGFTQVPMYVCHNDVAYQN</sequence>
<dbReference type="eggNOG" id="ENOG502QRIP">
    <property type="taxonomic scope" value="Eukaryota"/>
</dbReference>
<keyword evidence="2" id="KW-0378">Hydrolase</keyword>
<accession>A0A0L0T745</accession>
<evidence type="ECO:0000256" key="3">
    <source>
        <dbReference type="SAM" id="MobiDB-lite"/>
    </source>
</evidence>
<gene>
    <name evidence="5" type="ORF">AMAG_15384</name>
</gene>
<dbReference type="InterPro" id="IPR011330">
    <property type="entry name" value="Glyco_hydro/deAcase_b/a-brl"/>
</dbReference>
<evidence type="ECO:0000259" key="4">
    <source>
        <dbReference type="PROSITE" id="PS51677"/>
    </source>
</evidence>
<dbReference type="InterPro" id="IPR050248">
    <property type="entry name" value="Polysacc_deacetylase_ArnD"/>
</dbReference>
<dbReference type="GO" id="GO:0046872">
    <property type="term" value="F:metal ion binding"/>
    <property type="evidence" value="ECO:0007669"/>
    <property type="project" value="UniProtKB-KW"/>
</dbReference>
<dbReference type="SUPFAM" id="SSF88713">
    <property type="entry name" value="Glycoside hydrolase/deacetylase"/>
    <property type="match status" value="1"/>
</dbReference>
<dbReference type="Proteomes" id="UP000054350">
    <property type="component" value="Unassembled WGS sequence"/>
</dbReference>
<reference evidence="6" key="2">
    <citation type="submission" date="2009-11" db="EMBL/GenBank/DDBJ databases">
        <title>The Genome Sequence of Allomyces macrogynus strain ATCC 38327.</title>
        <authorList>
            <consortium name="The Broad Institute Genome Sequencing Platform"/>
            <person name="Russ C."/>
            <person name="Cuomo C."/>
            <person name="Shea T."/>
            <person name="Young S.K."/>
            <person name="Zeng Q."/>
            <person name="Koehrsen M."/>
            <person name="Haas B."/>
            <person name="Borodovsky M."/>
            <person name="Guigo R."/>
            <person name="Alvarado L."/>
            <person name="Berlin A."/>
            <person name="Borenstein D."/>
            <person name="Chen Z."/>
            <person name="Engels R."/>
            <person name="Freedman E."/>
            <person name="Gellesch M."/>
            <person name="Goldberg J."/>
            <person name="Griggs A."/>
            <person name="Gujja S."/>
            <person name="Heiman D."/>
            <person name="Hepburn T."/>
            <person name="Howarth C."/>
            <person name="Jen D."/>
            <person name="Larson L."/>
            <person name="Lewis B."/>
            <person name="Mehta T."/>
            <person name="Park D."/>
            <person name="Pearson M."/>
            <person name="Roberts A."/>
            <person name="Saif S."/>
            <person name="Shenoy N."/>
            <person name="Sisk P."/>
            <person name="Stolte C."/>
            <person name="Sykes S."/>
            <person name="Walk T."/>
            <person name="White J."/>
            <person name="Yandava C."/>
            <person name="Burger G."/>
            <person name="Gray M.W."/>
            <person name="Holland P.W.H."/>
            <person name="King N."/>
            <person name="Lang F.B.F."/>
            <person name="Roger A.J."/>
            <person name="Ruiz-Trillo I."/>
            <person name="Lander E."/>
            <person name="Nusbaum C."/>
        </authorList>
    </citation>
    <scope>NUCLEOTIDE SEQUENCE [LARGE SCALE GENOMIC DNA]</scope>
    <source>
        <strain evidence="6">ATCC 38327</strain>
    </source>
</reference>
<dbReference type="GO" id="GO:0016020">
    <property type="term" value="C:membrane"/>
    <property type="evidence" value="ECO:0007669"/>
    <property type="project" value="TreeGrafter"/>
</dbReference>
<evidence type="ECO:0000313" key="5">
    <source>
        <dbReference type="EMBL" id="KNE70628.1"/>
    </source>
</evidence>
<dbReference type="GO" id="GO:0009272">
    <property type="term" value="P:fungal-type cell wall biogenesis"/>
    <property type="evidence" value="ECO:0007669"/>
    <property type="project" value="UniProtKB-ARBA"/>
</dbReference>
<dbReference type="OrthoDB" id="407355at2759"/>